<keyword evidence="3 4" id="KW-0732">Signal</keyword>
<comment type="similarity">
    <text evidence="2">Belongs to the bacterial solute-binding protein SsuA/TauA family.</text>
</comment>
<evidence type="ECO:0000259" key="5">
    <source>
        <dbReference type="Pfam" id="PF09084"/>
    </source>
</evidence>
<dbReference type="EMBL" id="VDGG01000006">
    <property type="protein sequence ID" value="TQR17788.1"/>
    <property type="molecule type" value="Genomic_DNA"/>
</dbReference>
<evidence type="ECO:0000313" key="7">
    <source>
        <dbReference type="Proteomes" id="UP000318937"/>
    </source>
</evidence>
<evidence type="ECO:0000256" key="1">
    <source>
        <dbReference type="ARBA" id="ARBA00004418"/>
    </source>
</evidence>
<gene>
    <name evidence="6" type="ORF">FG383_04285</name>
</gene>
<accession>A0A544TK30</accession>
<dbReference type="Proteomes" id="UP000318937">
    <property type="component" value="Unassembled WGS sequence"/>
</dbReference>
<sequence>MKKRWFILIASVVLLLGACSSKEKGSTDAIDDDVNTNNPSGDLAPLEKKVKVIIAEDGAASGAGFYIAKEKGYFEDYNIEVEFAQFANSDEMLPALASGEVDIAGGVSTASFFNAIAQGIDVKIIADKGHNVPGKSYFTFVIGNHMQDVIKEYKDFKGKRIAISSKNSIDEYIYLEMLKHAGLTQDDVEFVLLGDFGSMLGAIENGSIDAALQIEPLITQGIENGFHTRFGDATDYAPESQIALVLGSPQFMNDEKNVSLRFMAAYLKGVRDYNDAFIKGEGKDEIIDIMTKHTALKDPALWEKVFVTGLDPDGKMFLDDVVKQYDAYKANGAISGDVDFDKAVDTSTTEKAVEILGAYER</sequence>
<organism evidence="6 7">
    <name type="scientific">Psychrobacillus soli</name>
    <dbReference type="NCBI Taxonomy" id="1543965"/>
    <lineage>
        <taxon>Bacteria</taxon>
        <taxon>Bacillati</taxon>
        <taxon>Bacillota</taxon>
        <taxon>Bacilli</taxon>
        <taxon>Bacillales</taxon>
        <taxon>Bacillaceae</taxon>
        <taxon>Psychrobacillus</taxon>
    </lineage>
</organism>
<protein>
    <submittedName>
        <fullName evidence="6">Taurine ABC transporter substrate-binding protein</fullName>
    </submittedName>
</protein>
<dbReference type="RefSeq" id="WP_142605612.1">
    <property type="nucleotide sequence ID" value="NZ_VDGG01000006.1"/>
</dbReference>
<feature type="chain" id="PRO_5039189408" evidence="4">
    <location>
        <begin position="26"/>
        <end position="361"/>
    </location>
</feature>
<dbReference type="InterPro" id="IPR015168">
    <property type="entry name" value="SsuA/THI5"/>
</dbReference>
<feature type="domain" description="SsuA/THI5-like" evidence="5">
    <location>
        <begin position="63"/>
        <end position="271"/>
    </location>
</feature>
<evidence type="ECO:0000313" key="6">
    <source>
        <dbReference type="EMBL" id="TQR17788.1"/>
    </source>
</evidence>
<feature type="signal peptide" evidence="4">
    <location>
        <begin position="1"/>
        <end position="25"/>
    </location>
</feature>
<dbReference type="AlphaFoldDB" id="A0A544TK30"/>
<reference evidence="6 7" key="1">
    <citation type="submission" date="2019-05" db="EMBL/GenBank/DDBJ databases">
        <title>Psychrobacillus vulpis sp. nov., a new species isolated from feces of a red fox that inhabits in The Tablas de Daimiel Natural Park, Albacete, Spain.</title>
        <authorList>
            <person name="Rodriguez M."/>
            <person name="Reina J.C."/>
            <person name="Bejar V."/>
            <person name="Llamas I."/>
        </authorList>
    </citation>
    <scope>NUCLEOTIDE SEQUENCE [LARGE SCALE GENOMIC DNA]</scope>
    <source>
        <strain evidence="6 7">NHI-2</strain>
    </source>
</reference>
<dbReference type="SUPFAM" id="SSF53850">
    <property type="entry name" value="Periplasmic binding protein-like II"/>
    <property type="match status" value="1"/>
</dbReference>
<keyword evidence="7" id="KW-1185">Reference proteome</keyword>
<evidence type="ECO:0000256" key="3">
    <source>
        <dbReference type="ARBA" id="ARBA00022729"/>
    </source>
</evidence>
<dbReference type="PROSITE" id="PS51257">
    <property type="entry name" value="PROKAR_LIPOPROTEIN"/>
    <property type="match status" value="1"/>
</dbReference>
<dbReference type="Pfam" id="PF09084">
    <property type="entry name" value="NMT1"/>
    <property type="match status" value="1"/>
</dbReference>
<dbReference type="Gene3D" id="3.40.190.10">
    <property type="entry name" value="Periplasmic binding protein-like II"/>
    <property type="match status" value="2"/>
</dbReference>
<comment type="caution">
    <text evidence="6">The sequence shown here is derived from an EMBL/GenBank/DDBJ whole genome shotgun (WGS) entry which is preliminary data.</text>
</comment>
<name>A0A544TK30_9BACI</name>
<dbReference type="OrthoDB" id="9815602at2"/>
<dbReference type="PANTHER" id="PTHR30024">
    <property type="entry name" value="ALIPHATIC SULFONATES-BINDING PROTEIN-RELATED"/>
    <property type="match status" value="1"/>
</dbReference>
<evidence type="ECO:0000256" key="2">
    <source>
        <dbReference type="ARBA" id="ARBA00010742"/>
    </source>
</evidence>
<evidence type="ECO:0000256" key="4">
    <source>
        <dbReference type="SAM" id="SignalP"/>
    </source>
</evidence>
<dbReference type="GO" id="GO:0042597">
    <property type="term" value="C:periplasmic space"/>
    <property type="evidence" value="ECO:0007669"/>
    <property type="project" value="UniProtKB-SubCell"/>
</dbReference>
<comment type="subcellular location">
    <subcellularLocation>
        <location evidence="1">Periplasm</location>
    </subcellularLocation>
</comment>
<dbReference type="PANTHER" id="PTHR30024:SF47">
    <property type="entry name" value="TAURINE-BINDING PERIPLASMIC PROTEIN"/>
    <property type="match status" value="1"/>
</dbReference>
<dbReference type="GO" id="GO:0042918">
    <property type="term" value="P:alkanesulfonate transmembrane transport"/>
    <property type="evidence" value="ECO:0007669"/>
    <property type="project" value="TreeGrafter"/>
</dbReference>
<proteinExistence type="inferred from homology"/>